<feature type="signal peptide" evidence="5">
    <location>
        <begin position="1"/>
        <end position="25"/>
    </location>
</feature>
<dbReference type="EMBL" id="CP136864">
    <property type="protein sequence ID" value="WOJ92231.1"/>
    <property type="molecule type" value="Genomic_DNA"/>
</dbReference>
<dbReference type="GO" id="GO:0016829">
    <property type="term" value="F:lyase activity"/>
    <property type="evidence" value="ECO:0007669"/>
    <property type="project" value="UniProtKB-KW"/>
</dbReference>
<reference evidence="8 9" key="1">
    <citation type="submission" date="2023-10" db="EMBL/GenBank/DDBJ databases">
        <title>Two novel species belonging to the OM43/NOR5 clade.</title>
        <authorList>
            <person name="Park M."/>
        </authorList>
    </citation>
    <scope>NUCLEOTIDE SEQUENCE [LARGE SCALE GENOMIC DNA]</scope>
    <source>
        <strain evidence="8 9">IMCC43200</strain>
    </source>
</reference>
<dbReference type="PANTHER" id="PTHR39210:SF1">
    <property type="entry name" value="HEPARIN-SULFATE LYASE"/>
    <property type="match status" value="1"/>
</dbReference>
<dbReference type="InterPro" id="IPR008397">
    <property type="entry name" value="Alginate_lyase_dom"/>
</dbReference>
<gene>
    <name evidence="8" type="ORF">R0135_10575</name>
</gene>
<evidence type="ECO:0000256" key="4">
    <source>
        <dbReference type="ARBA" id="ARBA00023239"/>
    </source>
</evidence>
<proteinExistence type="predicted"/>
<name>A0ABZ0HZ69_9GAMM</name>
<evidence type="ECO:0000256" key="1">
    <source>
        <dbReference type="ARBA" id="ARBA00004418"/>
    </source>
</evidence>
<dbReference type="PANTHER" id="PTHR39210">
    <property type="entry name" value="HEPARIN-SULFATE LYASE"/>
    <property type="match status" value="1"/>
</dbReference>
<dbReference type="InterPro" id="IPR008929">
    <property type="entry name" value="Chondroitin_lyas"/>
</dbReference>
<keyword evidence="3" id="KW-0574">Periplasm</keyword>
<dbReference type="Gene3D" id="1.50.10.100">
    <property type="entry name" value="Chondroitin AC/alginate lyase"/>
    <property type="match status" value="1"/>
</dbReference>
<keyword evidence="4 8" id="KW-0456">Lyase</keyword>
<feature type="chain" id="PRO_5046448833" evidence="5">
    <location>
        <begin position="26"/>
        <end position="748"/>
    </location>
</feature>
<dbReference type="InterPro" id="IPR012480">
    <property type="entry name" value="Hepar_II_III_C"/>
</dbReference>
<dbReference type="Pfam" id="PF07940">
    <property type="entry name" value="Hepar_II_III_C"/>
    <property type="match status" value="1"/>
</dbReference>
<evidence type="ECO:0000313" key="8">
    <source>
        <dbReference type="EMBL" id="WOJ92231.1"/>
    </source>
</evidence>
<dbReference type="Pfam" id="PF05426">
    <property type="entry name" value="Alginate_lyase"/>
    <property type="match status" value="1"/>
</dbReference>
<protein>
    <submittedName>
        <fullName evidence="8">Alginate lyase family protein</fullName>
    </submittedName>
</protein>
<feature type="domain" description="Alginate lyase" evidence="6">
    <location>
        <begin position="96"/>
        <end position="315"/>
    </location>
</feature>
<keyword evidence="2 5" id="KW-0732">Signal</keyword>
<dbReference type="SUPFAM" id="SSF48230">
    <property type="entry name" value="Chondroitin AC/alginate lyase"/>
    <property type="match status" value="1"/>
</dbReference>
<sequence length="748" mass="83376">MRVFFKRFASWLFVAASLSPLSGFAIEHPGLLLTRDGVESIRANLGKAPLFDHSLRSAREDVDREIALGIDVPIPRDFSGGYTHERHKRNFFVAQKAGLLYQILDEPRYGKYVRDMLLEYAALYPTLPLHPKERSYARGRLFWQCLNDANWLLYMAQAYDAVYEFLSVEDRELLERDLFRPFADFISLENPQFYNRVHNHSAWGSAAVGMIGVAMGDEVLIDRALFGFEASVDSDARDNDGGLISSDGQGRGFLANLDAPFSPDGYYTEGPYYQRYAMYPFLAFSIAMENAYPDKLVLQQKDTVLVKATYALLNLADSQGEFFPINDAQKGMSTSNSSLVTAVDAAYLYGDQDPALLSVAREQGQVALDQSGMAVALAVEEGRAQPFLKRSVILRDGPRGERGGIAVLRDPDAGLETVFKFSAHGLSHGHFDKLAIAVHDDGREVLQDYGLVRFVNIEQKGGGNYLPENRSWAKQTVAANTLVVDRQTQFDGEYDASSRNHSDLLFSDIRDDGFQIVSAGEENAYAGSVIQRTVAMLRSPKNNPVVIDVLRVISDSHRTYDLPFHYLGQVIHSNFSLTQDKELRVLGDGHGYEHLWREAVGEGIGTSATFTWLDGGRFNTITTAIEKDDELFLARLGANDPDFNLRRDPTLIIRRESGGATVFASTIQSHGGYDPVSESAVDVPGDVDRVEVLLRTQAYDAVGIHWHGGERSLLIVAHRDVSAGRNHKLEIAGREYKWRGPFHWVPVL</sequence>
<dbReference type="Proteomes" id="UP001626537">
    <property type="component" value="Chromosome"/>
</dbReference>
<evidence type="ECO:0000256" key="5">
    <source>
        <dbReference type="SAM" id="SignalP"/>
    </source>
</evidence>
<dbReference type="RefSeq" id="WP_407346813.1">
    <property type="nucleotide sequence ID" value="NZ_CP136864.1"/>
</dbReference>
<evidence type="ECO:0000256" key="3">
    <source>
        <dbReference type="ARBA" id="ARBA00022764"/>
    </source>
</evidence>
<keyword evidence="9" id="KW-1185">Reference proteome</keyword>
<accession>A0ABZ0HZ69</accession>
<feature type="domain" description="Heparinase II/III-like C-terminal" evidence="7">
    <location>
        <begin position="395"/>
        <end position="615"/>
    </location>
</feature>
<dbReference type="Gene3D" id="2.70.98.70">
    <property type="match status" value="1"/>
</dbReference>
<evidence type="ECO:0000256" key="2">
    <source>
        <dbReference type="ARBA" id="ARBA00022729"/>
    </source>
</evidence>
<evidence type="ECO:0000259" key="6">
    <source>
        <dbReference type="Pfam" id="PF05426"/>
    </source>
</evidence>
<comment type="subcellular location">
    <subcellularLocation>
        <location evidence="1">Periplasm</location>
    </subcellularLocation>
</comment>
<evidence type="ECO:0000313" key="9">
    <source>
        <dbReference type="Proteomes" id="UP001626537"/>
    </source>
</evidence>
<evidence type="ECO:0000259" key="7">
    <source>
        <dbReference type="Pfam" id="PF07940"/>
    </source>
</evidence>
<organism evidence="8 9">
    <name type="scientific">Congregibacter variabilis</name>
    <dbReference type="NCBI Taxonomy" id="3081200"/>
    <lineage>
        <taxon>Bacteria</taxon>
        <taxon>Pseudomonadati</taxon>
        <taxon>Pseudomonadota</taxon>
        <taxon>Gammaproteobacteria</taxon>
        <taxon>Cellvibrionales</taxon>
        <taxon>Halieaceae</taxon>
        <taxon>Congregibacter</taxon>
    </lineage>
</organism>